<proteinExistence type="predicted"/>
<organism evidence="1 2">
    <name type="scientific">Ktedonobacter racemifer DSM 44963</name>
    <dbReference type="NCBI Taxonomy" id="485913"/>
    <lineage>
        <taxon>Bacteria</taxon>
        <taxon>Bacillati</taxon>
        <taxon>Chloroflexota</taxon>
        <taxon>Ktedonobacteria</taxon>
        <taxon>Ktedonobacterales</taxon>
        <taxon>Ktedonobacteraceae</taxon>
        <taxon>Ktedonobacter</taxon>
    </lineage>
</organism>
<comment type="caution">
    <text evidence="1">The sequence shown here is derived from an EMBL/GenBank/DDBJ whole genome shotgun (WGS) entry which is preliminary data.</text>
</comment>
<sequence length="133" mass="15431">MASSLAVLANRNICILAIITIQDIPFRFWTLPVYRESRAYQERFKEPLYGLWWKKSQYVPTKSGLKNHSMGYGGKMPQAFFHHSPYLCEASQTLRNLCEQCKIGSGSFSRKGIRVEHDRYWKSITRMGFSTQG</sequence>
<dbReference type="Proteomes" id="UP000004508">
    <property type="component" value="Unassembled WGS sequence"/>
</dbReference>
<gene>
    <name evidence="1" type="ORF">Krac_10543</name>
</gene>
<dbReference type="EMBL" id="ADVG01000001">
    <property type="protein sequence ID" value="EFH89021.1"/>
    <property type="molecule type" value="Genomic_DNA"/>
</dbReference>
<evidence type="ECO:0000313" key="2">
    <source>
        <dbReference type="Proteomes" id="UP000004508"/>
    </source>
</evidence>
<dbReference type="STRING" id="485913.Krac_10543"/>
<name>D6THL6_KTERA</name>
<accession>D6THL6</accession>
<protein>
    <submittedName>
        <fullName evidence="1">Uncharacterized protein</fullName>
    </submittedName>
</protein>
<dbReference type="AlphaFoldDB" id="D6THL6"/>
<keyword evidence="2" id="KW-1185">Reference proteome</keyword>
<evidence type="ECO:0000313" key="1">
    <source>
        <dbReference type="EMBL" id="EFH89021.1"/>
    </source>
</evidence>
<reference evidence="1 2" key="1">
    <citation type="journal article" date="2011" name="Stand. Genomic Sci.">
        <title>Non-contiguous finished genome sequence and contextual data of the filamentous soil bacterium Ktedonobacter racemifer type strain (SOSP1-21).</title>
        <authorList>
            <person name="Chang Y.J."/>
            <person name="Land M."/>
            <person name="Hauser L."/>
            <person name="Chertkov O."/>
            <person name="Del Rio T.G."/>
            <person name="Nolan M."/>
            <person name="Copeland A."/>
            <person name="Tice H."/>
            <person name="Cheng J.F."/>
            <person name="Lucas S."/>
            <person name="Han C."/>
            <person name="Goodwin L."/>
            <person name="Pitluck S."/>
            <person name="Ivanova N."/>
            <person name="Ovchinikova G."/>
            <person name="Pati A."/>
            <person name="Chen A."/>
            <person name="Palaniappan K."/>
            <person name="Mavromatis K."/>
            <person name="Liolios K."/>
            <person name="Brettin T."/>
            <person name="Fiebig A."/>
            <person name="Rohde M."/>
            <person name="Abt B."/>
            <person name="Goker M."/>
            <person name="Detter J.C."/>
            <person name="Woyke T."/>
            <person name="Bristow J."/>
            <person name="Eisen J.A."/>
            <person name="Markowitz V."/>
            <person name="Hugenholtz P."/>
            <person name="Kyrpides N.C."/>
            <person name="Klenk H.P."/>
            <person name="Lapidus A."/>
        </authorList>
    </citation>
    <scope>NUCLEOTIDE SEQUENCE [LARGE SCALE GENOMIC DNA]</scope>
    <source>
        <strain evidence="2">DSM 44963</strain>
    </source>
</reference>
<dbReference type="InParanoid" id="D6THL6"/>